<feature type="transmembrane region" description="Helical" evidence="1">
    <location>
        <begin position="12"/>
        <end position="40"/>
    </location>
</feature>
<keyword evidence="1" id="KW-0472">Membrane</keyword>
<organism evidence="2 3">
    <name type="scientific">Nocardioides pinisoli</name>
    <dbReference type="NCBI Taxonomy" id="2950279"/>
    <lineage>
        <taxon>Bacteria</taxon>
        <taxon>Bacillati</taxon>
        <taxon>Actinomycetota</taxon>
        <taxon>Actinomycetes</taxon>
        <taxon>Propionibacteriales</taxon>
        <taxon>Nocardioidaceae</taxon>
        <taxon>Nocardioides</taxon>
    </lineage>
</organism>
<dbReference type="Proteomes" id="UP001204524">
    <property type="component" value="Unassembled WGS sequence"/>
</dbReference>
<protein>
    <submittedName>
        <fullName evidence="2">Uncharacterized protein</fullName>
    </submittedName>
</protein>
<dbReference type="EMBL" id="JANARS010000003">
    <property type="protein sequence ID" value="MCP3421776.1"/>
    <property type="molecule type" value="Genomic_DNA"/>
</dbReference>
<feature type="transmembrane region" description="Helical" evidence="1">
    <location>
        <begin position="52"/>
        <end position="74"/>
    </location>
</feature>
<dbReference type="RefSeq" id="WP_254180991.1">
    <property type="nucleotide sequence ID" value="NZ_JANARS010000003.1"/>
</dbReference>
<proteinExistence type="predicted"/>
<name>A0ABT1KYT1_9ACTN</name>
<sequence length="106" mass="11066">MFTQQQQRTPRSALPGASVAGSVTLVLGVAFALAVAYAYVLSIADGFDPPDWARVAGLVWLPVGLLGVPIGYYWARGGPRESRAELGLVLSLAAVLAFVVLVLVLG</sequence>
<comment type="caution">
    <text evidence="2">The sequence shown here is derived from an EMBL/GenBank/DDBJ whole genome shotgun (WGS) entry which is preliminary data.</text>
</comment>
<keyword evidence="3" id="KW-1185">Reference proteome</keyword>
<reference evidence="2 3" key="1">
    <citation type="submission" date="2022-06" db="EMBL/GenBank/DDBJ databases">
        <authorList>
            <person name="So Y."/>
        </authorList>
    </citation>
    <scope>NUCLEOTIDE SEQUENCE [LARGE SCALE GENOMIC DNA]</scope>
    <source>
        <strain evidence="2 3">STR3</strain>
    </source>
</reference>
<evidence type="ECO:0000313" key="3">
    <source>
        <dbReference type="Proteomes" id="UP001204524"/>
    </source>
</evidence>
<feature type="transmembrane region" description="Helical" evidence="1">
    <location>
        <begin position="86"/>
        <end position="105"/>
    </location>
</feature>
<keyword evidence="1" id="KW-0812">Transmembrane</keyword>
<accession>A0ABT1KYT1</accession>
<keyword evidence="1" id="KW-1133">Transmembrane helix</keyword>
<gene>
    <name evidence="2" type="ORF">NCI01_08225</name>
</gene>
<evidence type="ECO:0000313" key="2">
    <source>
        <dbReference type="EMBL" id="MCP3421776.1"/>
    </source>
</evidence>
<evidence type="ECO:0000256" key="1">
    <source>
        <dbReference type="SAM" id="Phobius"/>
    </source>
</evidence>